<accession>A0ABQ1GCZ6</accession>
<comment type="caution">
    <text evidence="1">The sequence shown here is derived from an EMBL/GenBank/DDBJ whole genome shotgun (WGS) entry which is preliminary data.</text>
</comment>
<protein>
    <submittedName>
        <fullName evidence="1">Uncharacterized protein</fullName>
    </submittedName>
</protein>
<evidence type="ECO:0000313" key="2">
    <source>
        <dbReference type="Proteomes" id="UP000609323"/>
    </source>
</evidence>
<keyword evidence="2" id="KW-1185">Reference proteome</keyword>
<organism evidence="1 2">
    <name type="scientific">Paenibacillus physcomitrellae</name>
    <dbReference type="NCBI Taxonomy" id="1619311"/>
    <lineage>
        <taxon>Bacteria</taxon>
        <taxon>Bacillati</taxon>
        <taxon>Bacillota</taxon>
        <taxon>Bacilli</taxon>
        <taxon>Bacillales</taxon>
        <taxon>Paenibacillaceae</taxon>
        <taxon>Paenibacillus</taxon>
    </lineage>
</organism>
<dbReference type="Proteomes" id="UP000609323">
    <property type="component" value="Unassembled WGS sequence"/>
</dbReference>
<gene>
    <name evidence="1" type="ORF">GCM10010917_28250</name>
</gene>
<dbReference type="EMBL" id="BMHF01000009">
    <property type="protein sequence ID" value="GGA41330.1"/>
    <property type="molecule type" value="Genomic_DNA"/>
</dbReference>
<proteinExistence type="predicted"/>
<reference evidence="2" key="1">
    <citation type="journal article" date="2019" name="Int. J. Syst. Evol. Microbiol.">
        <title>The Global Catalogue of Microorganisms (GCM) 10K type strain sequencing project: providing services to taxonomists for standard genome sequencing and annotation.</title>
        <authorList>
            <consortium name="The Broad Institute Genomics Platform"/>
            <consortium name="The Broad Institute Genome Sequencing Center for Infectious Disease"/>
            <person name="Wu L."/>
            <person name="Ma J."/>
        </authorList>
    </citation>
    <scope>NUCLEOTIDE SEQUENCE [LARGE SCALE GENOMIC DNA]</scope>
    <source>
        <strain evidence="2">CGMCC 1.15044</strain>
    </source>
</reference>
<sequence length="100" mass="11378">MTTMAKVEYLKGFLPKEHHLVTHFVEHALVSIDNLVEQQREFNAAQALYGDKIIGSEVRVFNETVAQVKEALLQTLEKTAEDLTHKGDKNWTAHFKDGVE</sequence>
<evidence type="ECO:0000313" key="1">
    <source>
        <dbReference type="EMBL" id="GGA41330.1"/>
    </source>
</evidence>
<name>A0ABQ1GCZ6_9BACL</name>